<dbReference type="EMBL" id="JAHESC010000010">
    <property type="protein sequence ID" value="MBT1686725.1"/>
    <property type="molecule type" value="Genomic_DNA"/>
</dbReference>
<evidence type="ECO:0000313" key="1">
    <source>
        <dbReference type="EMBL" id="MBT1686725.1"/>
    </source>
</evidence>
<name>A0AAP2D9C7_9BACT</name>
<dbReference type="AlphaFoldDB" id="A0AAP2D9C7"/>
<dbReference type="RefSeq" id="WP_254089959.1">
    <property type="nucleotide sequence ID" value="NZ_JAHESC010000010.1"/>
</dbReference>
<accession>A0AAP2D9C7</accession>
<comment type="caution">
    <text evidence="1">The sequence shown here is derived from an EMBL/GenBank/DDBJ whole genome shotgun (WGS) entry which is preliminary data.</text>
</comment>
<dbReference type="Proteomes" id="UP001319180">
    <property type="component" value="Unassembled WGS sequence"/>
</dbReference>
<keyword evidence="2" id="KW-1185">Reference proteome</keyword>
<proteinExistence type="predicted"/>
<reference evidence="1 2" key="1">
    <citation type="submission" date="2021-05" db="EMBL/GenBank/DDBJ databases">
        <title>A Polyphasic approach of four new species of the genus Ohtaekwangia: Ohtaekwangia histidinii sp. nov., Ohtaekwangia cretensis sp. nov., Ohtaekwangia indiensis sp. nov., Ohtaekwangia reichenbachii sp. nov. from diverse environment.</title>
        <authorList>
            <person name="Octaviana S."/>
        </authorList>
    </citation>
    <scope>NUCLEOTIDE SEQUENCE [LARGE SCALE GENOMIC DNA]</scope>
    <source>
        <strain evidence="1 2">PWU37</strain>
    </source>
</reference>
<sequence>MIKVGFCVSYDWEFLKRSLPPIYDHADKICFSLDKNRRSWSQQPYAFDEAAFAAWLQQADPQKKIDLYEDDFSLPELTALQNDSRQRMLMAQRLGEGGWHVQVDSDEYFLDFEAFVRFLLKINPAPTGKEKPLNVCPCLVPLIKRVPGGYLYVDFQGYPEVAPMATTRPHYKAARRSGHFNKVAPSYVIHETWARSDDALWYKISNWGHSDDELNDQRVRQSYYNLWKAMDAFNYQYIKDFHPGKATDWPALGFCAAESVEEFMRNYTPPPFPLSSGALWIKNNRTVARIKALYHKLFR</sequence>
<evidence type="ECO:0000313" key="2">
    <source>
        <dbReference type="Proteomes" id="UP001319180"/>
    </source>
</evidence>
<protein>
    <submittedName>
        <fullName evidence="1">Uncharacterized protein</fullName>
    </submittedName>
</protein>
<gene>
    <name evidence="1" type="ORF">KK078_09165</name>
</gene>
<organism evidence="1 2">
    <name type="scientific">Dawidia soli</name>
    <dbReference type="NCBI Taxonomy" id="2782352"/>
    <lineage>
        <taxon>Bacteria</taxon>
        <taxon>Pseudomonadati</taxon>
        <taxon>Bacteroidota</taxon>
        <taxon>Cytophagia</taxon>
        <taxon>Cytophagales</taxon>
        <taxon>Chryseotaleaceae</taxon>
        <taxon>Dawidia</taxon>
    </lineage>
</organism>